<dbReference type="AlphaFoldDB" id="A0A0B6XD30"/>
<reference evidence="1 2" key="1">
    <citation type="submission" date="2014-02" db="EMBL/GenBank/DDBJ databases">
        <authorList>
            <person name="Genoscope - CEA"/>
        </authorList>
    </citation>
    <scope>NUCLEOTIDE SEQUENCE [LARGE SCALE GENOMIC DNA]</scope>
    <source>
        <strain evidence="1 2">CS03</strain>
    </source>
</reference>
<dbReference type="KEGG" id="xbv:XBW1_3735"/>
<evidence type="ECO:0000313" key="1">
    <source>
        <dbReference type="EMBL" id="CDM91091.1"/>
    </source>
</evidence>
<gene>
    <name evidence="1" type="ORF">XBW1_3735</name>
</gene>
<dbReference type="GO" id="GO:0008897">
    <property type="term" value="F:holo-[acyl-carrier-protein] synthase activity"/>
    <property type="evidence" value="ECO:0007669"/>
    <property type="project" value="InterPro"/>
</dbReference>
<protein>
    <recommendedName>
        <fullName evidence="3">4'-phosphopantetheinyl transferase domain-containing protein</fullName>
    </recommendedName>
</protein>
<dbReference type="SUPFAM" id="SSF56214">
    <property type="entry name" value="4'-phosphopantetheinyl transferase"/>
    <property type="match status" value="1"/>
</dbReference>
<evidence type="ECO:0000313" key="2">
    <source>
        <dbReference type="Proteomes" id="UP000032930"/>
    </source>
</evidence>
<dbReference type="EMBL" id="FO818637">
    <property type="protein sequence ID" value="CDM91091.1"/>
    <property type="molecule type" value="Genomic_DNA"/>
</dbReference>
<dbReference type="InterPro" id="IPR037143">
    <property type="entry name" value="4-PPantetheinyl_Trfase_dom_sf"/>
</dbReference>
<proteinExistence type="predicted"/>
<organism evidence="1 2">
    <name type="scientific">Xenorhabdus bovienii</name>
    <name type="common">Xenorhabdus nematophila subsp. bovienii</name>
    <dbReference type="NCBI Taxonomy" id="40576"/>
    <lineage>
        <taxon>Bacteria</taxon>
        <taxon>Pseudomonadati</taxon>
        <taxon>Pseudomonadota</taxon>
        <taxon>Gammaproteobacteria</taxon>
        <taxon>Enterobacterales</taxon>
        <taxon>Morganellaceae</taxon>
        <taxon>Xenorhabdus</taxon>
    </lineage>
</organism>
<dbReference type="GO" id="GO:0000287">
    <property type="term" value="F:magnesium ion binding"/>
    <property type="evidence" value="ECO:0007669"/>
    <property type="project" value="InterPro"/>
</dbReference>
<name>A0A0B6XD30_XENBV</name>
<dbReference type="RefSeq" id="WP_046337363.1">
    <property type="nucleotide sequence ID" value="NZ_CAWMEF010000001.1"/>
</dbReference>
<sequence>MIRIFINLKSNLFLCLFSYTENTLLNEKKHHSIKLPSFMSQASNAIRQREFAKQYSLILLKELFSTDYAAVNSYYSVSHGKQLTALLLSHIPEVRYIGVDIEYLYSHRKVRHFMIDHLRKYENYLNPNTDKIHLSTVVFCCMESIYKALFSFQPFTFNIDDYVLEKLDDQLCTFIYVGSEIKLKIPKIHCTYYEIDGSIIAVTLMNNSLASILDDSNSLV</sequence>
<dbReference type="Proteomes" id="UP000032930">
    <property type="component" value="Chromosome"/>
</dbReference>
<evidence type="ECO:0008006" key="3">
    <source>
        <dbReference type="Google" id="ProtNLM"/>
    </source>
</evidence>
<accession>A0A0B6XD30</accession>